<dbReference type="InterPro" id="IPR029320">
    <property type="entry name" value="Acyl-CoA_ox_N"/>
</dbReference>
<dbReference type="GO" id="GO:0003997">
    <property type="term" value="F:acyl-CoA oxidase activity"/>
    <property type="evidence" value="ECO:0007669"/>
    <property type="project" value="UniProtKB-EC"/>
</dbReference>
<gene>
    <name evidence="19" type="ORF">EDS130_LOCUS15409</name>
    <name evidence="18" type="ORF">XAT740_LOCUS4237</name>
</gene>
<dbReference type="InterPro" id="IPR055060">
    <property type="entry name" value="ACOX_C_alpha1"/>
</dbReference>
<keyword evidence="8" id="KW-0276">Fatty acid metabolism</keyword>
<keyword evidence="11" id="KW-0576">Peroxisome</keyword>
<comment type="similarity">
    <text evidence="5 12">Belongs to the acyl-CoA oxidase family.</text>
</comment>
<evidence type="ECO:0000256" key="4">
    <source>
        <dbReference type="ARBA" id="ARBA00004846"/>
    </source>
</evidence>
<comment type="subcellular location">
    <subcellularLocation>
        <location evidence="3">Peroxisome</location>
    </subcellularLocation>
</comment>
<dbReference type="AlphaFoldDB" id="A0A813UB89"/>
<dbReference type="Pfam" id="PF01756">
    <property type="entry name" value="ACOX"/>
    <property type="match status" value="1"/>
</dbReference>
<keyword evidence="20" id="KW-1185">Reference proteome</keyword>
<dbReference type="FunFam" id="1.20.140.10:FF:000015">
    <property type="entry name" value="Acyl-coenzyme A oxidase"/>
    <property type="match status" value="1"/>
</dbReference>
<feature type="domain" description="Acyl-CoA oxidase C-terminal" evidence="15">
    <location>
        <begin position="489"/>
        <end position="659"/>
    </location>
</feature>
<evidence type="ECO:0000256" key="11">
    <source>
        <dbReference type="ARBA" id="ARBA00023140"/>
    </source>
</evidence>
<keyword evidence="7 12" id="KW-0274">FAD</keyword>
<comment type="pathway">
    <text evidence="4">Lipid metabolism; peroxisomal fatty acid beta-oxidation.</text>
</comment>
<dbReference type="GO" id="GO:0005777">
    <property type="term" value="C:peroxisome"/>
    <property type="evidence" value="ECO:0007669"/>
    <property type="project" value="UniProtKB-SubCell"/>
</dbReference>
<feature type="domain" description="Acyl-coenzyme A oxidase N-terminal" evidence="16">
    <location>
        <begin position="31"/>
        <end position="152"/>
    </location>
</feature>
<evidence type="ECO:0000256" key="8">
    <source>
        <dbReference type="ARBA" id="ARBA00022832"/>
    </source>
</evidence>
<evidence type="ECO:0000256" key="5">
    <source>
        <dbReference type="ARBA" id="ARBA00006288"/>
    </source>
</evidence>
<evidence type="ECO:0000256" key="7">
    <source>
        <dbReference type="ARBA" id="ARBA00022827"/>
    </source>
</evidence>
<keyword evidence="6 12" id="KW-0285">Flavoprotein</keyword>
<sequence>MVENQDQGPYYQINDTKNSDLLRERRSATFDIEQLTQFMFGGPNSYFNINKRRQLTRLAYAHPIHKTHLPLEYLDADEFYALLIRKSFVAIKEAERLNITDRKFLGWFLSVFTNGRFIFGLHTSMFLHTLENMASDEQQEKFLPLARSFQIIGTYAQTELGHGSNVQRLETEAVFDGKTDTFVLNTPTLTATKFWPGALGRSTNYVLLMAQLYTPDRNHPCGLQMFFVQIRDLNTHEPLPGVEVGEISTRFAHEVGDNGYLRLTNVRIPRNQMLMKLAYVDEQGTFHRLGDPRLLYGAMLATRVNLCAFFSILLARAVTIAMRYSAVRRQGQNPDGKETLILDYPLQQEKLVPCLAATYAFFYSFIKLEHFRASILDGDTILFELLPELHAISSGLKAYTSTHGERWSQICRVACGGHGFLVASGIKGINNMLDAGCSYEGDNAVLYQQTARFLLKVIQQLDENTETNPDSSIAFLYSNRVAPATVVNLDDYCRLFEARSELLLKSMSTRLSELSSSSSTPYSVFSKNSIELVHVAKAYVETFVLRAFYDGVRKASEHKGLALVFEQLFHVFAIDTLRNSAADFIRLKLLTPDQIYQLETYGLPDMYARLRPNLVALVDAFDFHDNELNSCLGRYDGQAYEALMERARLNPANRYKVKRSELVDNSYFSFSCDTAGSSSLDIDKTKREI</sequence>
<protein>
    <recommendedName>
        <fullName evidence="12">Acyl-coenzyme A oxidase</fullName>
    </recommendedName>
</protein>
<evidence type="ECO:0000313" key="18">
    <source>
        <dbReference type="EMBL" id="CAF0826529.1"/>
    </source>
</evidence>
<dbReference type="PANTHER" id="PTHR10909">
    <property type="entry name" value="ELECTRON TRANSPORT OXIDOREDUCTASE"/>
    <property type="match status" value="1"/>
</dbReference>
<evidence type="ECO:0000259" key="15">
    <source>
        <dbReference type="Pfam" id="PF01756"/>
    </source>
</evidence>
<dbReference type="PANTHER" id="PTHR10909:SF250">
    <property type="entry name" value="PEROXISOMAL ACYL-COENZYME A OXIDASE 1"/>
    <property type="match status" value="1"/>
</dbReference>
<dbReference type="SUPFAM" id="SSF56645">
    <property type="entry name" value="Acyl-CoA dehydrogenase NM domain-like"/>
    <property type="match status" value="1"/>
</dbReference>
<dbReference type="Gene3D" id="1.20.140.10">
    <property type="entry name" value="Butyryl-CoA Dehydrogenase, subunit A, domain 3"/>
    <property type="match status" value="2"/>
</dbReference>
<comment type="cofactor">
    <cofactor evidence="2">
        <name>FAD</name>
        <dbReference type="ChEBI" id="CHEBI:57692"/>
    </cofactor>
</comment>
<dbReference type="GO" id="GO:0033540">
    <property type="term" value="P:fatty acid beta-oxidation using acyl-CoA oxidase"/>
    <property type="evidence" value="ECO:0007669"/>
    <property type="project" value="TreeGrafter"/>
</dbReference>
<reference evidence="18" key="1">
    <citation type="submission" date="2021-02" db="EMBL/GenBank/DDBJ databases">
        <authorList>
            <person name="Nowell W R."/>
        </authorList>
    </citation>
    <scope>NUCLEOTIDE SEQUENCE</scope>
</reference>
<evidence type="ECO:0000256" key="9">
    <source>
        <dbReference type="ARBA" id="ARBA00023002"/>
    </source>
</evidence>
<dbReference type="InterPro" id="IPR037069">
    <property type="entry name" value="AcylCoA_DH/ox_N_sf"/>
</dbReference>
<keyword evidence="10" id="KW-0443">Lipid metabolism</keyword>
<dbReference type="PIRSF" id="PIRSF000168">
    <property type="entry name" value="Acyl-CoA_oxidase"/>
    <property type="match status" value="1"/>
</dbReference>
<accession>A0A813UB89</accession>
<evidence type="ECO:0000256" key="1">
    <source>
        <dbReference type="ARBA" id="ARBA00001201"/>
    </source>
</evidence>
<evidence type="ECO:0000256" key="2">
    <source>
        <dbReference type="ARBA" id="ARBA00001974"/>
    </source>
</evidence>
<dbReference type="Pfam" id="PF22924">
    <property type="entry name" value="ACOX_C_alpha1"/>
    <property type="match status" value="1"/>
</dbReference>
<dbReference type="OrthoDB" id="538336at2759"/>
<dbReference type="InterPro" id="IPR036250">
    <property type="entry name" value="AcylCo_DH-like_C"/>
</dbReference>
<feature type="active site" description="Proton acceptor" evidence="13">
    <location>
        <position position="440"/>
    </location>
</feature>
<evidence type="ECO:0000313" key="19">
    <source>
        <dbReference type="EMBL" id="CAF1011435.1"/>
    </source>
</evidence>
<dbReference type="FunFam" id="1.20.140.10:FF:000013">
    <property type="entry name" value="Acyl-coenzyme A oxidase"/>
    <property type="match status" value="1"/>
</dbReference>
<name>A0A813UB89_ADIRI</name>
<dbReference type="Gene3D" id="1.10.540.10">
    <property type="entry name" value="Acyl-CoA dehydrogenase/oxidase, N-terminal domain"/>
    <property type="match status" value="1"/>
</dbReference>
<dbReference type="FunFam" id="2.40.110.10:FF:000003">
    <property type="entry name" value="Acyl-coenzyme A oxidase"/>
    <property type="match status" value="1"/>
</dbReference>
<evidence type="ECO:0000313" key="20">
    <source>
        <dbReference type="Proteomes" id="UP000663828"/>
    </source>
</evidence>
<evidence type="ECO:0000259" key="17">
    <source>
        <dbReference type="Pfam" id="PF22924"/>
    </source>
</evidence>
<feature type="binding site" evidence="14">
    <location>
        <position position="197"/>
    </location>
    <ligand>
        <name>FAD</name>
        <dbReference type="ChEBI" id="CHEBI:57692"/>
    </ligand>
</feature>
<organism evidence="18 20">
    <name type="scientific">Adineta ricciae</name>
    <name type="common">Rotifer</name>
    <dbReference type="NCBI Taxonomy" id="249248"/>
    <lineage>
        <taxon>Eukaryota</taxon>
        <taxon>Metazoa</taxon>
        <taxon>Spiralia</taxon>
        <taxon>Gnathifera</taxon>
        <taxon>Rotifera</taxon>
        <taxon>Eurotatoria</taxon>
        <taxon>Bdelloidea</taxon>
        <taxon>Adinetida</taxon>
        <taxon>Adinetidae</taxon>
        <taxon>Adineta</taxon>
    </lineage>
</organism>
<feature type="binding site" evidence="14">
    <location>
        <position position="158"/>
    </location>
    <ligand>
        <name>FAD</name>
        <dbReference type="ChEBI" id="CHEBI:57692"/>
    </ligand>
</feature>
<evidence type="ECO:0000256" key="14">
    <source>
        <dbReference type="PIRSR" id="PIRSR000168-2"/>
    </source>
</evidence>
<comment type="caution">
    <text evidence="18">The sequence shown here is derived from an EMBL/GenBank/DDBJ whole genome shotgun (WGS) entry which is preliminary data.</text>
</comment>
<keyword evidence="9" id="KW-0560">Oxidoreductase</keyword>
<evidence type="ECO:0000256" key="12">
    <source>
        <dbReference type="PIRNR" id="PIRNR000168"/>
    </source>
</evidence>
<dbReference type="GO" id="GO:0071949">
    <property type="term" value="F:FAD binding"/>
    <property type="evidence" value="ECO:0007669"/>
    <property type="project" value="InterPro"/>
</dbReference>
<dbReference type="GO" id="GO:0055088">
    <property type="term" value="P:lipid homeostasis"/>
    <property type="evidence" value="ECO:0007669"/>
    <property type="project" value="TreeGrafter"/>
</dbReference>
<comment type="catalytic activity">
    <reaction evidence="1">
        <text>a 2,3-saturated acyl-CoA + O2 = a (2E)-enoyl-CoA + H2O2</text>
        <dbReference type="Rhea" id="RHEA:38959"/>
        <dbReference type="ChEBI" id="CHEBI:15379"/>
        <dbReference type="ChEBI" id="CHEBI:16240"/>
        <dbReference type="ChEBI" id="CHEBI:58856"/>
        <dbReference type="ChEBI" id="CHEBI:65111"/>
        <dbReference type="EC" id="1.3.3.6"/>
    </reaction>
</comment>
<dbReference type="Proteomes" id="UP000663828">
    <property type="component" value="Unassembled WGS sequence"/>
</dbReference>
<evidence type="ECO:0000256" key="3">
    <source>
        <dbReference type="ARBA" id="ARBA00004275"/>
    </source>
</evidence>
<dbReference type="InterPro" id="IPR002655">
    <property type="entry name" value="Acyl-CoA_oxidase_C"/>
</dbReference>
<proteinExistence type="inferred from homology"/>
<dbReference type="InterPro" id="IPR046373">
    <property type="entry name" value="Acyl-CoA_Oxase/DH_mid-dom_sf"/>
</dbReference>
<dbReference type="InterPro" id="IPR012258">
    <property type="entry name" value="Acyl-CoA_oxidase"/>
</dbReference>
<dbReference type="GO" id="GO:0005504">
    <property type="term" value="F:fatty acid binding"/>
    <property type="evidence" value="ECO:0007669"/>
    <property type="project" value="TreeGrafter"/>
</dbReference>
<dbReference type="InterPro" id="IPR009100">
    <property type="entry name" value="AcylCoA_DH/oxidase_NM_dom_sf"/>
</dbReference>
<dbReference type="SUPFAM" id="SSF47203">
    <property type="entry name" value="Acyl-CoA dehydrogenase C-terminal domain-like"/>
    <property type="match status" value="2"/>
</dbReference>
<evidence type="ECO:0000259" key="16">
    <source>
        <dbReference type="Pfam" id="PF14749"/>
    </source>
</evidence>
<dbReference type="EMBL" id="CAJNOJ010000065">
    <property type="protein sequence ID" value="CAF1011435.1"/>
    <property type="molecule type" value="Genomic_DNA"/>
</dbReference>
<evidence type="ECO:0000256" key="10">
    <source>
        <dbReference type="ARBA" id="ARBA00023098"/>
    </source>
</evidence>
<dbReference type="Proteomes" id="UP000663852">
    <property type="component" value="Unassembled WGS sequence"/>
</dbReference>
<evidence type="ECO:0000256" key="6">
    <source>
        <dbReference type="ARBA" id="ARBA00022630"/>
    </source>
</evidence>
<dbReference type="EMBL" id="CAJNOR010000171">
    <property type="protein sequence ID" value="CAF0826529.1"/>
    <property type="molecule type" value="Genomic_DNA"/>
</dbReference>
<feature type="domain" description="Acyl-CoA oxidase C-alpha1" evidence="17">
    <location>
        <begin position="296"/>
        <end position="455"/>
    </location>
</feature>
<dbReference type="Pfam" id="PF14749">
    <property type="entry name" value="Acyl-CoA_ox_N"/>
    <property type="match status" value="1"/>
</dbReference>
<dbReference type="Gene3D" id="2.40.110.10">
    <property type="entry name" value="Butyryl-CoA Dehydrogenase, subunit A, domain 2"/>
    <property type="match status" value="1"/>
</dbReference>
<evidence type="ECO:0000256" key="13">
    <source>
        <dbReference type="PIRSR" id="PIRSR000168-1"/>
    </source>
</evidence>